<accession>A0AAN7YZ40</accession>
<proteinExistence type="predicted"/>
<reference evidence="2 3" key="1">
    <citation type="submission" date="2023-11" db="EMBL/GenBank/DDBJ databases">
        <title>Dfirmibasis_genome.</title>
        <authorList>
            <person name="Edelbroek B."/>
            <person name="Kjellin J."/>
            <person name="Jerlstrom-Hultqvist J."/>
            <person name="Soderbom F."/>
        </authorList>
    </citation>
    <scope>NUCLEOTIDE SEQUENCE [LARGE SCALE GENOMIC DNA]</scope>
    <source>
        <strain evidence="2 3">TNS-C-14</strain>
    </source>
</reference>
<feature type="region of interest" description="Disordered" evidence="1">
    <location>
        <begin position="1"/>
        <end position="99"/>
    </location>
</feature>
<evidence type="ECO:0000256" key="1">
    <source>
        <dbReference type="SAM" id="MobiDB-lite"/>
    </source>
</evidence>
<protein>
    <submittedName>
        <fullName evidence="2">Uncharacterized protein</fullName>
    </submittedName>
</protein>
<feature type="compositionally biased region" description="Polar residues" evidence="1">
    <location>
        <begin position="239"/>
        <end position="253"/>
    </location>
</feature>
<feature type="compositionally biased region" description="Basic and acidic residues" evidence="1">
    <location>
        <begin position="20"/>
        <end position="53"/>
    </location>
</feature>
<dbReference type="Proteomes" id="UP001344447">
    <property type="component" value="Unassembled WGS sequence"/>
</dbReference>
<dbReference type="EMBL" id="JAVFKY010000001">
    <property type="protein sequence ID" value="KAK5583686.1"/>
    <property type="molecule type" value="Genomic_DNA"/>
</dbReference>
<sequence length="292" mass="33544">MSDEPLNHKLLARNKHRGGKTVDKNTSRGKYKKQEYEQKKKEREELAKREQDPNYRPPPKKTSNNDNNNGDEENSDDDDSDNSEDNKNENENGEIKFTHSRSKYSKRVLLQNDHSELVKLDEKYYNQGSLLNMQSLIDSKVDFIPKFDNLILFDDDNDGHVNSSNKTKTNNDNSINTSEIEKLLSSIPLSKRLNIDEHYVSGLKLPNPSNIVYLKRKSNKHLIPIESANMQQQQQQEQNKPQKTGSNTPTIINKDNKEIKLSPIVKDTADKPPIDNGNVTSDNLEDWLDSII</sequence>
<gene>
    <name evidence="2" type="ORF">RB653_005284</name>
</gene>
<feature type="compositionally biased region" description="Basic and acidic residues" evidence="1">
    <location>
        <begin position="84"/>
        <end position="97"/>
    </location>
</feature>
<comment type="caution">
    <text evidence="2">The sequence shown here is derived from an EMBL/GenBank/DDBJ whole genome shotgun (WGS) entry which is preliminary data.</text>
</comment>
<keyword evidence="3" id="KW-1185">Reference proteome</keyword>
<feature type="compositionally biased region" description="Basic residues" evidence="1">
    <location>
        <begin position="10"/>
        <end position="19"/>
    </location>
</feature>
<evidence type="ECO:0000313" key="3">
    <source>
        <dbReference type="Proteomes" id="UP001344447"/>
    </source>
</evidence>
<organism evidence="2 3">
    <name type="scientific">Dictyostelium firmibasis</name>
    <dbReference type="NCBI Taxonomy" id="79012"/>
    <lineage>
        <taxon>Eukaryota</taxon>
        <taxon>Amoebozoa</taxon>
        <taxon>Evosea</taxon>
        <taxon>Eumycetozoa</taxon>
        <taxon>Dictyostelia</taxon>
        <taxon>Dictyosteliales</taxon>
        <taxon>Dictyosteliaceae</taxon>
        <taxon>Dictyostelium</taxon>
    </lineage>
</organism>
<name>A0AAN7YZ40_9MYCE</name>
<feature type="compositionally biased region" description="Acidic residues" evidence="1">
    <location>
        <begin position="69"/>
        <end position="83"/>
    </location>
</feature>
<feature type="region of interest" description="Disordered" evidence="1">
    <location>
        <begin position="230"/>
        <end position="258"/>
    </location>
</feature>
<dbReference type="AlphaFoldDB" id="A0AAN7YZ40"/>
<evidence type="ECO:0000313" key="2">
    <source>
        <dbReference type="EMBL" id="KAK5583686.1"/>
    </source>
</evidence>